<dbReference type="Proteomes" id="UP000219546">
    <property type="component" value="Unassembled WGS sequence"/>
</dbReference>
<evidence type="ECO:0000313" key="3">
    <source>
        <dbReference type="Proteomes" id="UP000219546"/>
    </source>
</evidence>
<keyword evidence="1" id="KW-0472">Membrane</keyword>
<evidence type="ECO:0000313" key="2">
    <source>
        <dbReference type="EMBL" id="SNX75472.1"/>
    </source>
</evidence>
<gene>
    <name evidence="2" type="ORF">SAMN05877753_112117</name>
</gene>
<feature type="transmembrane region" description="Helical" evidence="1">
    <location>
        <begin position="12"/>
        <end position="37"/>
    </location>
</feature>
<feature type="transmembrane region" description="Helical" evidence="1">
    <location>
        <begin position="49"/>
        <end position="70"/>
    </location>
</feature>
<dbReference type="Pfam" id="PF04531">
    <property type="entry name" value="Phage_holin_1"/>
    <property type="match status" value="1"/>
</dbReference>
<dbReference type="RefSeq" id="WP_218839657.1">
    <property type="nucleotide sequence ID" value="NZ_JBEPMQ010000015.1"/>
</dbReference>
<evidence type="ECO:0000256" key="1">
    <source>
        <dbReference type="SAM" id="Phobius"/>
    </source>
</evidence>
<name>A0A285D6N1_9BACI</name>
<keyword evidence="3" id="KW-1185">Reference proteome</keyword>
<organism evidence="2 3">
    <name type="scientific">Bacillus oleivorans</name>
    <dbReference type="NCBI Taxonomy" id="1448271"/>
    <lineage>
        <taxon>Bacteria</taxon>
        <taxon>Bacillati</taxon>
        <taxon>Bacillota</taxon>
        <taxon>Bacilli</taxon>
        <taxon>Bacillales</taxon>
        <taxon>Bacillaceae</taxon>
        <taxon>Bacillus</taxon>
    </lineage>
</organism>
<proteinExistence type="predicted"/>
<protein>
    <submittedName>
        <fullName evidence="2">Phi LC3 family holin</fullName>
    </submittedName>
</protein>
<dbReference type="EMBL" id="OAOP01000012">
    <property type="protein sequence ID" value="SNX75472.1"/>
    <property type="molecule type" value="Genomic_DNA"/>
</dbReference>
<reference evidence="2 3" key="1">
    <citation type="submission" date="2017-08" db="EMBL/GenBank/DDBJ databases">
        <authorList>
            <person name="de Groot N.N."/>
        </authorList>
    </citation>
    <scope>NUCLEOTIDE SEQUENCE [LARGE SCALE GENOMIC DNA]</scope>
    <source>
        <strain evidence="2 3">JC228</strain>
    </source>
</reference>
<dbReference type="InterPro" id="IPR006485">
    <property type="entry name" value="Phage-like_holin"/>
</dbReference>
<dbReference type="NCBIfam" id="TIGR01598">
    <property type="entry name" value="holin_phiLC3"/>
    <property type="match status" value="1"/>
</dbReference>
<keyword evidence="1" id="KW-1133">Transmembrane helix</keyword>
<sequence length="90" mass="10228">MINWKVRFKNPTFIFTVFIPGLIFLTQMILSFINTFIYPIGFTISDDAVNGLLGIVNFIAFTFFGIGGVIDPTTKGIRDSIRARKYTRPM</sequence>
<accession>A0A285D6N1</accession>
<dbReference type="AlphaFoldDB" id="A0A285D6N1"/>
<keyword evidence="1" id="KW-0812">Transmembrane</keyword>